<dbReference type="Proteomes" id="UP001139158">
    <property type="component" value="Unassembled WGS sequence"/>
</dbReference>
<organism evidence="1 2">
    <name type="scientific">Arthrobacter caoxuetaonis</name>
    <dbReference type="NCBI Taxonomy" id="2886935"/>
    <lineage>
        <taxon>Bacteria</taxon>
        <taxon>Bacillati</taxon>
        <taxon>Actinomycetota</taxon>
        <taxon>Actinomycetes</taxon>
        <taxon>Micrococcales</taxon>
        <taxon>Micrococcaceae</taxon>
        <taxon>Arthrobacter</taxon>
    </lineage>
</organism>
<dbReference type="RefSeq" id="WP_227897376.1">
    <property type="nucleotide sequence ID" value="NZ_CP099467.1"/>
</dbReference>
<gene>
    <name evidence="1" type="ORF">LJ757_16475</name>
</gene>
<keyword evidence="2" id="KW-1185">Reference proteome</keyword>
<dbReference type="AlphaFoldDB" id="A0A9X1MIX5"/>
<evidence type="ECO:0000313" key="2">
    <source>
        <dbReference type="Proteomes" id="UP001139158"/>
    </source>
</evidence>
<dbReference type="EMBL" id="JAJFZV010000018">
    <property type="protein sequence ID" value="MCC3299389.1"/>
    <property type="molecule type" value="Genomic_DNA"/>
</dbReference>
<evidence type="ECO:0000313" key="1">
    <source>
        <dbReference type="EMBL" id="MCC3299389.1"/>
    </source>
</evidence>
<name>A0A9X1MIX5_9MICC</name>
<proteinExistence type="predicted"/>
<comment type="caution">
    <text evidence="1">The sequence shown here is derived from an EMBL/GenBank/DDBJ whole genome shotgun (WGS) entry which is preliminary data.</text>
</comment>
<reference evidence="1" key="1">
    <citation type="submission" date="2021-10" db="EMBL/GenBank/DDBJ databases">
        <title>Novel species in genus Arthrobacter.</title>
        <authorList>
            <person name="Liu Y."/>
        </authorList>
    </citation>
    <scope>NUCLEOTIDE SEQUENCE</scope>
    <source>
        <strain evidence="1">Zg-Y453</strain>
    </source>
</reference>
<accession>A0A9X1MIX5</accession>
<protein>
    <submittedName>
        <fullName evidence="1">Uncharacterized protein</fullName>
    </submittedName>
</protein>
<sequence>MTAAVAAEPLPITPPEPLSAVYDAVVFSSNDWASASDFAWIYGIVIGWDRAGLLEVAGRYGWSAEKIIRLRQLHRAYRKLQTAEAKLSGKQGTHG</sequence>